<organism evidence="10 11">
    <name type="scientific">Chlorella vulgaris</name>
    <name type="common">Green alga</name>
    <dbReference type="NCBI Taxonomy" id="3077"/>
    <lineage>
        <taxon>Eukaryota</taxon>
        <taxon>Viridiplantae</taxon>
        <taxon>Chlorophyta</taxon>
        <taxon>core chlorophytes</taxon>
        <taxon>Trebouxiophyceae</taxon>
        <taxon>Chlorellales</taxon>
        <taxon>Chlorellaceae</taxon>
        <taxon>Chlorella clade</taxon>
        <taxon>Chlorella</taxon>
    </lineage>
</organism>
<evidence type="ECO:0000256" key="6">
    <source>
        <dbReference type="PROSITE-ProRule" id="PRU00146"/>
    </source>
</evidence>
<feature type="domain" description="PHD-type" evidence="8">
    <location>
        <begin position="549"/>
        <end position="594"/>
    </location>
</feature>
<feature type="region of interest" description="Disordered" evidence="7">
    <location>
        <begin position="181"/>
        <end position="226"/>
    </location>
</feature>
<reference evidence="10" key="1">
    <citation type="journal article" date="2019" name="Plant J.">
        <title>Chlorella vulgaris genome assembly and annotation reveals the molecular basis for metabolic acclimation to high light conditions.</title>
        <authorList>
            <person name="Cecchin M."/>
            <person name="Marcolungo L."/>
            <person name="Rossato M."/>
            <person name="Girolomoni L."/>
            <person name="Cosentino E."/>
            <person name="Cuine S."/>
            <person name="Li-Beisson Y."/>
            <person name="Delledonne M."/>
            <person name="Ballottari M."/>
        </authorList>
    </citation>
    <scope>NUCLEOTIDE SEQUENCE</scope>
    <source>
        <strain evidence="10">211/11P</strain>
    </source>
</reference>
<feature type="region of interest" description="Disordered" evidence="7">
    <location>
        <begin position="1118"/>
        <end position="1213"/>
    </location>
</feature>
<evidence type="ECO:0000256" key="4">
    <source>
        <dbReference type="ARBA" id="ARBA00022833"/>
    </source>
</evidence>
<feature type="compositionally biased region" description="Low complexity" evidence="7">
    <location>
        <begin position="320"/>
        <end position="343"/>
    </location>
</feature>
<dbReference type="PANTHER" id="PTHR47025:SF2">
    <property type="entry name" value="AUTOIMMUNE REGULATOR"/>
    <property type="match status" value="1"/>
</dbReference>
<proteinExistence type="predicted"/>
<keyword evidence="2" id="KW-0479">Metal-binding</keyword>
<dbReference type="GO" id="GO:0042393">
    <property type="term" value="F:histone binding"/>
    <property type="evidence" value="ECO:0007669"/>
    <property type="project" value="TreeGrafter"/>
</dbReference>
<dbReference type="Pfam" id="PF23209">
    <property type="entry name" value="IDM1_C"/>
    <property type="match status" value="1"/>
</dbReference>
<feature type="compositionally biased region" description="Low complexity" evidence="7">
    <location>
        <begin position="85"/>
        <end position="98"/>
    </location>
</feature>
<feature type="compositionally biased region" description="Basic and acidic residues" evidence="7">
    <location>
        <begin position="1306"/>
        <end position="1322"/>
    </location>
</feature>
<dbReference type="Gene3D" id="3.30.40.10">
    <property type="entry name" value="Zinc/RING finger domain, C3HC4 (zinc finger)"/>
    <property type="match status" value="2"/>
</dbReference>
<dbReference type="GO" id="GO:0000977">
    <property type="term" value="F:RNA polymerase II transcription regulatory region sequence-specific DNA binding"/>
    <property type="evidence" value="ECO:0007669"/>
    <property type="project" value="TreeGrafter"/>
</dbReference>
<comment type="caution">
    <text evidence="10">The sequence shown here is derived from an EMBL/GenBank/DDBJ whole genome shotgun (WGS) entry which is preliminary data.</text>
</comment>
<feature type="region of interest" description="Disordered" evidence="7">
    <location>
        <begin position="1"/>
        <end position="154"/>
    </location>
</feature>
<feature type="compositionally biased region" description="Low complexity" evidence="7">
    <location>
        <begin position="1258"/>
        <end position="1268"/>
    </location>
</feature>
<dbReference type="Gene3D" id="3.40.630.30">
    <property type="match status" value="1"/>
</dbReference>
<feature type="region of interest" description="Disordered" evidence="7">
    <location>
        <begin position="1225"/>
        <end position="1322"/>
    </location>
</feature>
<feature type="compositionally biased region" description="Low complexity" evidence="7">
    <location>
        <begin position="1119"/>
        <end position="1140"/>
    </location>
</feature>
<dbReference type="SUPFAM" id="SSF57903">
    <property type="entry name" value="FYVE/PHD zinc finger"/>
    <property type="match status" value="2"/>
</dbReference>
<dbReference type="EMBL" id="SIDB01000002">
    <property type="protein sequence ID" value="KAI3436691.1"/>
    <property type="molecule type" value="Genomic_DNA"/>
</dbReference>
<dbReference type="SUPFAM" id="SSF55729">
    <property type="entry name" value="Acyl-CoA N-acyltransferases (Nat)"/>
    <property type="match status" value="1"/>
</dbReference>
<dbReference type="InterPro" id="IPR056511">
    <property type="entry name" value="IDM1_C"/>
</dbReference>
<accession>A0A9D4TWY9</accession>
<dbReference type="GO" id="GO:0005634">
    <property type="term" value="C:nucleus"/>
    <property type="evidence" value="ECO:0007669"/>
    <property type="project" value="UniProtKB-SubCell"/>
</dbReference>
<evidence type="ECO:0000313" key="10">
    <source>
        <dbReference type="EMBL" id="KAI3436691.1"/>
    </source>
</evidence>
<dbReference type="GO" id="GO:0016747">
    <property type="term" value="F:acyltransferase activity, transferring groups other than amino-acyl groups"/>
    <property type="evidence" value="ECO:0007669"/>
    <property type="project" value="InterPro"/>
</dbReference>
<comment type="subcellular location">
    <subcellularLocation>
        <location evidence="1">Nucleus</location>
    </subcellularLocation>
</comment>
<sequence>MTSEAHPALGDGSGEQRQQQQQDAPPLQGSGAFDALTLGGSTDFSAGIEQASSRAKRQRRGLKEMAALGGTDGTLGGNGRPSRRAANAAQAAIAQSFASEDDMSPPPDNQQPRTMQWLDSAGHAAQAAAPPASADRSSHQMWGPAAAGGGGAEAATPSLAFASSETTAAAAAAAAAGVANGLPPGSHKRRHAEAAAGSGDGGESDAGAGAGGNSAGGASFDPPQQPSKLVDLTEYLAMARESETQEVLRQKLNEKMPPTRGRSPHNQHFRDLFWTVCKGQVFHNRQSAMPHVLHQLWQLVGKPVGKAPAHYKPRGPRSPPAGGATLADQHQHQHQAATQAAAPHVAYGPPAAVPAAAAGMTSRQSAAAGAAAHGYAEYQQQEDGGGIGPAAAAAARAAATATGEVLVRGAMDPSGAMNAVLKEYPTDLVRLAALVRRALALQKGVQVHMRLMLKTGLLAGQEVRFQTKSGRVQNHGVLKDGAILCFCKQCGSAGREVSASEFEEHSGSKDRRPADGIFLQSCNRSLKDLLNLINSPEMAACTGEVDVHMEVCQTCKLGGELLCCDGCTAAYHFDCVNLDVAPKGDWFCPLCVAAGITTKPEPMPPQLKQLSALKPPKSSFKARPSSTSKLGHKMRGSGSGEGFGGGGQGSLPPPSRPAGTGRVHMSAPTAPRAPRLGRPGARSNKNKRLFEGEEGALVNGQKLFYRTTQGETLLEGVAVVEIGGPCGILCGCCNTLISASGFEAHAGRGQRRAPYDNIFTEEGITLKAMAALLPDGDDGGMAGGGQRKAGDYGLDELADDAREVISELDTMAGGCVLCHEVDFQRGGFGPRTIMLCDQCEREFHVGCLKKCGKAELDAVPEGDWHCSDECARIRANINGAVQAQQMDIPGYPSHTWQVMRGKDGKAPTAWSLRSAQEILQESFDPIMDLGSNTDLLPVMLYARRAGEWDYSNCLTLLLRHKGKPVVAAICRVFGPQMAELPLIATKNTARRQGHARILVDCFEGLLKQSGVHTLVLPAAHETVATWKAGFAFRDMPEEEVRVAKQQLRILIFPGTEVLYKQFAEVPAPKGHHILVPPLDCPTPEEAADAAEVALITATMVACVAASFGEPVLPETLGLPAPQAAPAPAARQPAEPAPETASLPLEGQPAQQQQQQQQQHVEQQQEQQQQQQQQRPQPPPQQPPQPQQGFATSHFEGAPPAAPPPMQPSPADDYEALIAAAITAGSRAAAGLHEAASQQAGSADQAGSGSAAPMEVDTAAAGAAPARLASTQAQLAQPAPGLDGRPFANEQQQQHELCVEGPVSTEAARDDDGADEMLRLRIQ</sequence>
<evidence type="ECO:0000256" key="1">
    <source>
        <dbReference type="ARBA" id="ARBA00004123"/>
    </source>
</evidence>
<reference evidence="10" key="2">
    <citation type="submission" date="2020-11" db="EMBL/GenBank/DDBJ databases">
        <authorList>
            <person name="Cecchin M."/>
            <person name="Marcolungo L."/>
            <person name="Rossato M."/>
            <person name="Girolomoni L."/>
            <person name="Cosentino E."/>
            <person name="Cuine S."/>
            <person name="Li-Beisson Y."/>
            <person name="Delledonne M."/>
            <person name="Ballottari M."/>
        </authorList>
    </citation>
    <scope>NUCLEOTIDE SEQUENCE</scope>
    <source>
        <strain evidence="10">211/11P</strain>
        <tissue evidence="10">Whole cell</tissue>
    </source>
</reference>
<name>A0A9D4TWY9_CHLVU</name>
<dbReference type="InterPro" id="IPR016181">
    <property type="entry name" value="Acyl_CoA_acyltransferase"/>
</dbReference>
<dbReference type="OrthoDB" id="1903104at2759"/>
<dbReference type="GO" id="GO:0008270">
    <property type="term" value="F:zinc ion binding"/>
    <property type="evidence" value="ECO:0007669"/>
    <property type="project" value="UniProtKB-KW"/>
</dbReference>
<gene>
    <name evidence="10" type="ORF">D9Q98_006106</name>
</gene>
<protein>
    <recommendedName>
        <fullName evidence="12">PHD-type domain-containing protein</fullName>
    </recommendedName>
</protein>
<feature type="compositionally biased region" description="Pro residues" evidence="7">
    <location>
        <begin position="1175"/>
        <end position="1185"/>
    </location>
</feature>
<dbReference type="CDD" id="cd15532">
    <property type="entry name" value="PHD2_CHD_II"/>
    <property type="match status" value="1"/>
</dbReference>
<evidence type="ECO:0000259" key="9">
    <source>
        <dbReference type="PROSITE" id="PS51186"/>
    </source>
</evidence>
<dbReference type="InterPro" id="IPR000182">
    <property type="entry name" value="GNAT_dom"/>
</dbReference>
<evidence type="ECO:0000256" key="7">
    <source>
        <dbReference type="SAM" id="MobiDB-lite"/>
    </source>
</evidence>
<dbReference type="Pfam" id="PF00628">
    <property type="entry name" value="PHD"/>
    <property type="match status" value="1"/>
</dbReference>
<feature type="region of interest" description="Disordered" evidence="7">
    <location>
        <begin position="306"/>
        <end position="343"/>
    </location>
</feature>
<evidence type="ECO:0000256" key="3">
    <source>
        <dbReference type="ARBA" id="ARBA00022771"/>
    </source>
</evidence>
<dbReference type="InterPro" id="IPR019787">
    <property type="entry name" value="Znf_PHD-finger"/>
</dbReference>
<feature type="domain" description="N-acetyltransferase" evidence="9">
    <location>
        <begin position="902"/>
        <end position="1064"/>
    </location>
</feature>
<dbReference type="PROSITE" id="PS50016">
    <property type="entry name" value="ZF_PHD_2"/>
    <property type="match status" value="1"/>
</dbReference>
<evidence type="ECO:0000256" key="5">
    <source>
        <dbReference type="ARBA" id="ARBA00023242"/>
    </source>
</evidence>
<dbReference type="GO" id="GO:0045944">
    <property type="term" value="P:positive regulation of transcription by RNA polymerase II"/>
    <property type="evidence" value="ECO:0007669"/>
    <property type="project" value="TreeGrafter"/>
</dbReference>
<keyword evidence="11" id="KW-1185">Reference proteome</keyword>
<feature type="region of interest" description="Disordered" evidence="7">
    <location>
        <begin position="601"/>
        <end position="689"/>
    </location>
</feature>
<dbReference type="SMART" id="SM00249">
    <property type="entry name" value="PHD"/>
    <property type="match status" value="2"/>
</dbReference>
<feature type="compositionally biased region" description="Gly residues" evidence="7">
    <location>
        <begin position="637"/>
        <end position="649"/>
    </location>
</feature>
<evidence type="ECO:0000256" key="2">
    <source>
        <dbReference type="ARBA" id="ARBA00022723"/>
    </source>
</evidence>
<dbReference type="InterPro" id="IPR001965">
    <property type="entry name" value="Znf_PHD"/>
</dbReference>
<dbReference type="InterPro" id="IPR032308">
    <property type="entry name" value="TDBD"/>
</dbReference>
<feature type="compositionally biased region" description="Gly residues" evidence="7">
    <location>
        <begin position="70"/>
        <end position="79"/>
    </location>
</feature>
<feature type="compositionally biased region" description="Low complexity" evidence="7">
    <location>
        <begin position="119"/>
        <end position="135"/>
    </location>
</feature>
<dbReference type="PANTHER" id="PTHR47025">
    <property type="entry name" value="AUTOIMMUNE REGULATOR"/>
    <property type="match status" value="1"/>
</dbReference>
<dbReference type="PROSITE" id="PS01359">
    <property type="entry name" value="ZF_PHD_1"/>
    <property type="match status" value="1"/>
</dbReference>
<dbReference type="InterPro" id="IPR011011">
    <property type="entry name" value="Znf_FYVE_PHD"/>
</dbReference>
<evidence type="ECO:0008006" key="12">
    <source>
        <dbReference type="Google" id="ProtNLM"/>
    </source>
</evidence>
<feature type="compositionally biased region" description="Low complexity" evidence="7">
    <location>
        <begin position="667"/>
        <end position="682"/>
    </location>
</feature>
<dbReference type="PROSITE" id="PS51186">
    <property type="entry name" value="GNAT"/>
    <property type="match status" value="1"/>
</dbReference>
<evidence type="ECO:0000313" key="11">
    <source>
        <dbReference type="Proteomes" id="UP001055712"/>
    </source>
</evidence>
<keyword evidence="5" id="KW-0539">Nucleus</keyword>
<feature type="compositionally biased region" description="Low complexity" evidence="7">
    <location>
        <begin position="1147"/>
        <end position="1174"/>
    </location>
</feature>
<dbReference type="Proteomes" id="UP001055712">
    <property type="component" value="Unassembled WGS sequence"/>
</dbReference>
<dbReference type="Pfam" id="PF16135">
    <property type="entry name" value="TDBD"/>
    <property type="match status" value="2"/>
</dbReference>
<evidence type="ECO:0000259" key="8">
    <source>
        <dbReference type="PROSITE" id="PS50016"/>
    </source>
</evidence>
<dbReference type="InterPro" id="IPR013083">
    <property type="entry name" value="Znf_RING/FYVE/PHD"/>
</dbReference>
<keyword evidence="3 6" id="KW-0863">Zinc-finger</keyword>
<keyword evidence="4" id="KW-0862">Zinc</keyword>
<dbReference type="GO" id="GO:0003682">
    <property type="term" value="F:chromatin binding"/>
    <property type="evidence" value="ECO:0007669"/>
    <property type="project" value="TreeGrafter"/>
</dbReference>
<dbReference type="InterPro" id="IPR019786">
    <property type="entry name" value="Zinc_finger_PHD-type_CS"/>
</dbReference>
<feature type="compositionally biased region" description="Low complexity" evidence="7">
    <location>
        <begin position="1225"/>
        <end position="1251"/>
    </location>
</feature>